<comment type="caution">
    <text evidence="2">The sequence shown here is derived from an EMBL/GenBank/DDBJ whole genome shotgun (WGS) entry which is preliminary data.</text>
</comment>
<evidence type="ECO:0008006" key="4">
    <source>
        <dbReference type="Google" id="ProtNLM"/>
    </source>
</evidence>
<proteinExistence type="predicted"/>
<evidence type="ECO:0000313" key="3">
    <source>
        <dbReference type="Proteomes" id="UP001151760"/>
    </source>
</evidence>
<gene>
    <name evidence="2" type="ORF">Tco_0751964</name>
</gene>
<evidence type="ECO:0000313" key="2">
    <source>
        <dbReference type="EMBL" id="GJS85423.1"/>
    </source>
</evidence>
<sequence length="476" mass="53281">MLRLKDCRGVPRNVNPINARNLTVRACYECGSTDHVRPACPRLNKARGLEENHPNQVADNNGGQGRRNQGNQARGRAFILGAEEARQDPNIVTGLEPCDLGFKYEIKIASGCDNHGLSRLDNQSIERDRLIGIGFVLDFVEFISFTFGDKEMILVSFMRLREVARETARIAWEFALEFVMLLHEFLLNVNGFIRSEFGISSWRGSRVDGRSYLLSGAIDGRSYLLSGAIDSSEANGIIRDPKLELESSRFTFDLVPLSYESVDVVVGENWLLRHKAEMVCHEKVVKMPCVPKELVGFTPRRRIGFRMELVQGATPNCEGSCRLTSLESQEVWNGCRSCKVRVSSNGNLLWEVSVLLDRKEGCVMDTLKFAAMPFGLTNAPAVFIELMSRNDRGATEGREGIREYFQQRGREAKRKLSRGGRNQMVNVSVLALPEGANDFVVCYDARSKELEACLEKGEGDCLYVATTEGSYEGLHD</sequence>
<name>A0ABQ4Z5H7_9ASTR</name>
<reference evidence="2" key="2">
    <citation type="submission" date="2022-01" db="EMBL/GenBank/DDBJ databases">
        <authorList>
            <person name="Yamashiro T."/>
            <person name="Shiraishi A."/>
            <person name="Satake H."/>
            <person name="Nakayama K."/>
        </authorList>
    </citation>
    <scope>NUCLEOTIDE SEQUENCE</scope>
</reference>
<dbReference type="Proteomes" id="UP001151760">
    <property type="component" value="Unassembled WGS sequence"/>
</dbReference>
<dbReference type="Pfam" id="PF08284">
    <property type="entry name" value="RVP_2"/>
    <property type="match status" value="1"/>
</dbReference>
<accession>A0ABQ4Z5H7</accession>
<dbReference type="EMBL" id="BQNB010011048">
    <property type="protein sequence ID" value="GJS85423.1"/>
    <property type="molecule type" value="Genomic_DNA"/>
</dbReference>
<keyword evidence="3" id="KW-1185">Reference proteome</keyword>
<organism evidence="2 3">
    <name type="scientific">Tanacetum coccineum</name>
    <dbReference type="NCBI Taxonomy" id="301880"/>
    <lineage>
        <taxon>Eukaryota</taxon>
        <taxon>Viridiplantae</taxon>
        <taxon>Streptophyta</taxon>
        <taxon>Embryophyta</taxon>
        <taxon>Tracheophyta</taxon>
        <taxon>Spermatophyta</taxon>
        <taxon>Magnoliopsida</taxon>
        <taxon>eudicotyledons</taxon>
        <taxon>Gunneridae</taxon>
        <taxon>Pentapetalae</taxon>
        <taxon>asterids</taxon>
        <taxon>campanulids</taxon>
        <taxon>Asterales</taxon>
        <taxon>Asteraceae</taxon>
        <taxon>Asteroideae</taxon>
        <taxon>Anthemideae</taxon>
        <taxon>Anthemidinae</taxon>
        <taxon>Tanacetum</taxon>
    </lineage>
</organism>
<reference evidence="2" key="1">
    <citation type="journal article" date="2022" name="Int. J. Mol. Sci.">
        <title>Draft Genome of Tanacetum Coccineum: Genomic Comparison of Closely Related Tanacetum-Family Plants.</title>
        <authorList>
            <person name="Yamashiro T."/>
            <person name="Shiraishi A."/>
            <person name="Nakayama K."/>
            <person name="Satake H."/>
        </authorList>
    </citation>
    <scope>NUCLEOTIDE SEQUENCE</scope>
</reference>
<feature type="region of interest" description="Disordered" evidence="1">
    <location>
        <begin position="46"/>
        <end position="70"/>
    </location>
</feature>
<evidence type="ECO:0000256" key="1">
    <source>
        <dbReference type="SAM" id="MobiDB-lite"/>
    </source>
</evidence>
<protein>
    <recommendedName>
        <fullName evidence="4">CCHC-type domain-containing protein</fullName>
    </recommendedName>
</protein>